<evidence type="ECO:0000313" key="3">
    <source>
        <dbReference type="Proteomes" id="UP000199365"/>
    </source>
</evidence>
<keyword evidence="1" id="KW-0732">Signal</keyword>
<organism evidence="2 3">
    <name type="scientific">Paraburkholderia tuberum</name>
    <dbReference type="NCBI Taxonomy" id="157910"/>
    <lineage>
        <taxon>Bacteria</taxon>
        <taxon>Pseudomonadati</taxon>
        <taxon>Pseudomonadota</taxon>
        <taxon>Betaproteobacteria</taxon>
        <taxon>Burkholderiales</taxon>
        <taxon>Burkholderiaceae</taxon>
        <taxon>Paraburkholderia</taxon>
    </lineage>
</organism>
<feature type="signal peptide" evidence="1">
    <location>
        <begin position="1"/>
        <end position="19"/>
    </location>
</feature>
<dbReference type="STRING" id="157910.SAMN05445850_8546"/>
<dbReference type="Proteomes" id="UP000199365">
    <property type="component" value="Unassembled WGS sequence"/>
</dbReference>
<dbReference type="RefSeq" id="WP_090812882.1">
    <property type="nucleotide sequence ID" value="NZ_FNKX01000005.1"/>
</dbReference>
<name>A0A1H1KL58_9BURK</name>
<feature type="chain" id="PRO_5011759368" description="DUF4148 domain-containing protein" evidence="1">
    <location>
        <begin position="20"/>
        <end position="103"/>
    </location>
</feature>
<sequence length="103" mass="11268">MTKPLKASATLFMLALALALTVAGCGTGGMPEAGRHLSATECNDLTALRTNAVPTMREHQSELGALRKAGYNPSPWYDPYYPDDLQAAQRVVDHWYESECQQP</sequence>
<evidence type="ECO:0000256" key="1">
    <source>
        <dbReference type="SAM" id="SignalP"/>
    </source>
</evidence>
<proteinExistence type="predicted"/>
<evidence type="ECO:0008006" key="4">
    <source>
        <dbReference type="Google" id="ProtNLM"/>
    </source>
</evidence>
<reference evidence="3" key="1">
    <citation type="submission" date="2016-10" db="EMBL/GenBank/DDBJ databases">
        <authorList>
            <person name="Varghese N."/>
            <person name="Submissions S."/>
        </authorList>
    </citation>
    <scope>NUCLEOTIDE SEQUENCE [LARGE SCALE GENOMIC DNA]</scope>
    <source>
        <strain evidence="3">DUS833</strain>
    </source>
</reference>
<protein>
    <recommendedName>
        <fullName evidence="4">DUF4148 domain-containing protein</fullName>
    </recommendedName>
</protein>
<evidence type="ECO:0000313" key="2">
    <source>
        <dbReference type="EMBL" id="SDR62976.1"/>
    </source>
</evidence>
<dbReference type="InterPro" id="IPR025421">
    <property type="entry name" value="DUF4148"/>
</dbReference>
<keyword evidence="3" id="KW-1185">Reference proteome</keyword>
<dbReference type="PROSITE" id="PS51257">
    <property type="entry name" value="PROKAR_LIPOPROTEIN"/>
    <property type="match status" value="1"/>
</dbReference>
<dbReference type="Pfam" id="PF13663">
    <property type="entry name" value="DUF4148"/>
    <property type="match status" value="1"/>
</dbReference>
<dbReference type="EMBL" id="FNKX01000005">
    <property type="protein sequence ID" value="SDR62976.1"/>
    <property type="molecule type" value="Genomic_DNA"/>
</dbReference>
<accession>A0A1H1KL58</accession>
<gene>
    <name evidence="2" type="ORF">SAMN05445850_8546</name>
</gene>
<dbReference type="AlphaFoldDB" id="A0A1H1KL58"/>